<proteinExistence type="predicted"/>
<organism evidence="2">
    <name type="scientific">Streptomyces sp. SID7499</name>
    <dbReference type="NCBI Taxonomy" id="2706086"/>
    <lineage>
        <taxon>Bacteria</taxon>
        <taxon>Bacillati</taxon>
        <taxon>Actinomycetota</taxon>
        <taxon>Actinomycetes</taxon>
        <taxon>Kitasatosporales</taxon>
        <taxon>Streptomycetaceae</taxon>
        <taxon>Streptomyces</taxon>
    </lineage>
</organism>
<gene>
    <name evidence="2" type="ORF">G3M58_29420</name>
</gene>
<accession>A0A6G3WYR4</accession>
<comment type="caution">
    <text evidence="2">The sequence shown here is derived from an EMBL/GenBank/DDBJ whole genome shotgun (WGS) entry which is preliminary data.</text>
</comment>
<feature type="compositionally biased region" description="Gly residues" evidence="1">
    <location>
        <begin position="1"/>
        <end position="10"/>
    </location>
</feature>
<dbReference type="EMBL" id="JAAGMN010003028">
    <property type="protein sequence ID" value="NEE10562.1"/>
    <property type="molecule type" value="Genomic_DNA"/>
</dbReference>
<feature type="region of interest" description="Disordered" evidence="1">
    <location>
        <begin position="1"/>
        <end position="22"/>
    </location>
</feature>
<protein>
    <submittedName>
        <fullName evidence="2">Uncharacterized protein</fullName>
    </submittedName>
</protein>
<dbReference type="AlphaFoldDB" id="A0A6G3WYR4"/>
<sequence>MAGAGLGSARGGTAWAAPGPVSEAREWQAVTAPEATPAAQLRRVAASGPDLAWAVGEEGRNGGVRGMALALVWDGTAWQRTSPDFSGYLGSVAAASDGSAWAVGSDTSGTARLLAWDGLTWRETDYPGRGATGTALAAVTTGPRGHVWVSGRNSDGSVLLHGHRGKWTWLEAPPATTTTPPYGIHRALCGDIWVYGGELVARWDGVAWTVLPSPGGIRAGFTGLLPVARDDIWLTGYDYGIGGPPGKPPGVLLLRGDGGAWEPVKAPFGVGMLSGIVGDAQGRPDRIAGWDFWDQTRAHYLRWDGTTWVSERGPVATTPVVMNALAKVPGSDGYWAVGTTSTSASSTALPHIER</sequence>
<name>A0A6G3WYR4_9ACTN</name>
<reference evidence="2" key="1">
    <citation type="submission" date="2020-01" db="EMBL/GenBank/DDBJ databases">
        <title>Insect and environment-associated Actinomycetes.</title>
        <authorList>
            <person name="Currrie C."/>
            <person name="Chevrette M."/>
            <person name="Carlson C."/>
            <person name="Stubbendieck R."/>
            <person name="Wendt-Pienkowski E."/>
        </authorList>
    </citation>
    <scope>NUCLEOTIDE SEQUENCE</scope>
    <source>
        <strain evidence="2">SID7499</strain>
    </source>
</reference>
<evidence type="ECO:0000256" key="1">
    <source>
        <dbReference type="SAM" id="MobiDB-lite"/>
    </source>
</evidence>
<evidence type="ECO:0000313" key="2">
    <source>
        <dbReference type="EMBL" id="NEE10562.1"/>
    </source>
</evidence>
<dbReference type="SUPFAM" id="SSF89372">
    <property type="entry name" value="Fucose-specific lectin"/>
    <property type="match status" value="1"/>
</dbReference>